<name>A0A0E9TXG2_ANGAN</name>
<sequence>MTVYLIILFRLNVVTDVMKAHLLLDTELLTNIANCKGVWISVS</sequence>
<protein>
    <submittedName>
        <fullName evidence="1">Uncharacterized protein</fullName>
    </submittedName>
</protein>
<dbReference type="AlphaFoldDB" id="A0A0E9TXG2"/>
<accession>A0A0E9TXG2</accession>
<organism evidence="1">
    <name type="scientific">Anguilla anguilla</name>
    <name type="common">European freshwater eel</name>
    <name type="synonym">Muraena anguilla</name>
    <dbReference type="NCBI Taxonomy" id="7936"/>
    <lineage>
        <taxon>Eukaryota</taxon>
        <taxon>Metazoa</taxon>
        <taxon>Chordata</taxon>
        <taxon>Craniata</taxon>
        <taxon>Vertebrata</taxon>
        <taxon>Euteleostomi</taxon>
        <taxon>Actinopterygii</taxon>
        <taxon>Neopterygii</taxon>
        <taxon>Teleostei</taxon>
        <taxon>Anguilliformes</taxon>
        <taxon>Anguillidae</taxon>
        <taxon>Anguilla</taxon>
    </lineage>
</organism>
<dbReference type="EMBL" id="GBXM01051154">
    <property type="protein sequence ID" value="JAH57423.1"/>
    <property type="molecule type" value="Transcribed_RNA"/>
</dbReference>
<evidence type="ECO:0000313" key="1">
    <source>
        <dbReference type="EMBL" id="JAH57423.1"/>
    </source>
</evidence>
<reference evidence="1" key="2">
    <citation type="journal article" date="2015" name="Fish Shellfish Immunol.">
        <title>Early steps in the European eel (Anguilla anguilla)-Vibrio vulnificus interaction in the gills: Role of the RtxA13 toxin.</title>
        <authorList>
            <person name="Callol A."/>
            <person name="Pajuelo D."/>
            <person name="Ebbesson L."/>
            <person name="Teles M."/>
            <person name="MacKenzie S."/>
            <person name="Amaro C."/>
        </authorList>
    </citation>
    <scope>NUCLEOTIDE SEQUENCE</scope>
</reference>
<proteinExistence type="predicted"/>
<reference evidence="1" key="1">
    <citation type="submission" date="2014-11" db="EMBL/GenBank/DDBJ databases">
        <authorList>
            <person name="Amaro Gonzalez C."/>
        </authorList>
    </citation>
    <scope>NUCLEOTIDE SEQUENCE</scope>
</reference>